<accession>A0A8T0W130</accession>
<sequence>MGRAPCCDKSSVKKGPWSPEEDSKLKEYIHKNGTGGNWIALPHKAGLKRCGKSCRLRWLNYLRPNIKHGGFSDDEDRIICNLFATIGSRWSIIAAQLPGRTDNDIKNYWNTKLKKKLMHGLQHAYNHHSSKMQQQQLLFLTASSAAPPEAAAGPSSLQHHYSSSGSYGSNNSSTSVLSAAAGSRGLLVNGEHHHIHTTIPSCLDSGGGGGGLGLYLDELCATTSSSVHGGQGLSAESFVFGGFQQLLEEDHHKAALLLAAGAANQLDQQYSAAASSCYDEAKLPLVSLMGGDSGDKGGSYIYID</sequence>
<keyword evidence="5" id="KW-0804">Transcription</keyword>
<dbReference type="PROSITE" id="PS50090">
    <property type="entry name" value="MYB_LIKE"/>
    <property type="match status" value="2"/>
</dbReference>
<keyword evidence="6" id="KW-0539">Nucleus</keyword>
<dbReference type="PANTHER" id="PTHR48000:SF26">
    <property type="entry name" value="TRANSCRIPTION FACTOR RAX2"/>
    <property type="match status" value="1"/>
</dbReference>
<feature type="domain" description="HTH myb-type" evidence="9">
    <location>
        <begin position="9"/>
        <end position="62"/>
    </location>
</feature>
<dbReference type="Gene3D" id="1.10.10.60">
    <property type="entry name" value="Homeodomain-like"/>
    <property type="match status" value="2"/>
</dbReference>
<dbReference type="GO" id="GO:0003677">
    <property type="term" value="F:DNA binding"/>
    <property type="evidence" value="ECO:0007669"/>
    <property type="project" value="UniProtKB-KW"/>
</dbReference>
<dbReference type="GO" id="GO:0005634">
    <property type="term" value="C:nucleus"/>
    <property type="evidence" value="ECO:0007669"/>
    <property type="project" value="UniProtKB-SubCell"/>
</dbReference>
<keyword evidence="4" id="KW-0238">DNA-binding</keyword>
<dbReference type="Proteomes" id="UP000823388">
    <property type="component" value="Chromosome 2K"/>
</dbReference>
<comment type="subcellular location">
    <subcellularLocation>
        <location evidence="1">Nucleus</location>
    </subcellularLocation>
</comment>
<evidence type="ECO:0000256" key="2">
    <source>
        <dbReference type="ARBA" id="ARBA00022737"/>
    </source>
</evidence>
<protein>
    <submittedName>
        <fullName evidence="10">Uncharacterized protein</fullName>
    </submittedName>
</protein>
<evidence type="ECO:0000259" key="9">
    <source>
        <dbReference type="PROSITE" id="PS51294"/>
    </source>
</evidence>
<keyword evidence="11" id="KW-1185">Reference proteome</keyword>
<dbReference type="InterPro" id="IPR017930">
    <property type="entry name" value="Myb_dom"/>
</dbReference>
<feature type="domain" description="HTH myb-type" evidence="9">
    <location>
        <begin position="63"/>
        <end position="117"/>
    </location>
</feature>
<dbReference type="SMART" id="SM00717">
    <property type="entry name" value="SANT"/>
    <property type="match status" value="2"/>
</dbReference>
<dbReference type="AlphaFoldDB" id="A0A8T0W130"/>
<proteinExistence type="predicted"/>
<comment type="caution">
    <text evidence="10">The sequence shown here is derived from an EMBL/GenBank/DDBJ whole genome shotgun (WGS) entry which is preliminary data.</text>
</comment>
<feature type="region of interest" description="Disordered" evidence="7">
    <location>
        <begin position="1"/>
        <end position="20"/>
    </location>
</feature>
<dbReference type="Pfam" id="PF00249">
    <property type="entry name" value="Myb_DNA-binding"/>
    <property type="match status" value="2"/>
</dbReference>
<keyword evidence="3" id="KW-0805">Transcription regulation</keyword>
<dbReference type="PANTHER" id="PTHR48000">
    <property type="entry name" value="OS09G0431300 PROTEIN"/>
    <property type="match status" value="1"/>
</dbReference>
<evidence type="ECO:0000256" key="3">
    <source>
        <dbReference type="ARBA" id="ARBA00023015"/>
    </source>
</evidence>
<feature type="domain" description="Myb-like" evidence="8">
    <location>
        <begin position="9"/>
        <end position="62"/>
    </location>
</feature>
<evidence type="ECO:0000259" key="8">
    <source>
        <dbReference type="PROSITE" id="PS50090"/>
    </source>
</evidence>
<evidence type="ECO:0000256" key="1">
    <source>
        <dbReference type="ARBA" id="ARBA00004123"/>
    </source>
</evidence>
<dbReference type="OrthoDB" id="2143914at2759"/>
<evidence type="ECO:0000256" key="7">
    <source>
        <dbReference type="SAM" id="MobiDB-lite"/>
    </source>
</evidence>
<dbReference type="FunFam" id="1.10.10.60:FF:000015">
    <property type="entry name" value="Transcription factor RAX3"/>
    <property type="match status" value="1"/>
</dbReference>
<gene>
    <name evidence="10" type="ORF">PVAP13_2KG268400</name>
</gene>
<dbReference type="PROSITE" id="PS51294">
    <property type="entry name" value="HTH_MYB"/>
    <property type="match status" value="2"/>
</dbReference>
<evidence type="ECO:0000313" key="11">
    <source>
        <dbReference type="Proteomes" id="UP000823388"/>
    </source>
</evidence>
<organism evidence="10 11">
    <name type="scientific">Panicum virgatum</name>
    <name type="common">Blackwell switchgrass</name>
    <dbReference type="NCBI Taxonomy" id="38727"/>
    <lineage>
        <taxon>Eukaryota</taxon>
        <taxon>Viridiplantae</taxon>
        <taxon>Streptophyta</taxon>
        <taxon>Embryophyta</taxon>
        <taxon>Tracheophyta</taxon>
        <taxon>Spermatophyta</taxon>
        <taxon>Magnoliopsida</taxon>
        <taxon>Liliopsida</taxon>
        <taxon>Poales</taxon>
        <taxon>Poaceae</taxon>
        <taxon>PACMAD clade</taxon>
        <taxon>Panicoideae</taxon>
        <taxon>Panicodae</taxon>
        <taxon>Paniceae</taxon>
        <taxon>Panicinae</taxon>
        <taxon>Panicum</taxon>
        <taxon>Panicum sect. Hiantes</taxon>
    </lineage>
</organism>
<feature type="domain" description="Myb-like" evidence="8">
    <location>
        <begin position="63"/>
        <end position="113"/>
    </location>
</feature>
<dbReference type="CDD" id="cd00167">
    <property type="entry name" value="SANT"/>
    <property type="match status" value="2"/>
</dbReference>
<name>A0A8T0W130_PANVG</name>
<evidence type="ECO:0000256" key="5">
    <source>
        <dbReference type="ARBA" id="ARBA00023163"/>
    </source>
</evidence>
<dbReference type="InterPro" id="IPR001005">
    <property type="entry name" value="SANT/Myb"/>
</dbReference>
<keyword evidence="2" id="KW-0677">Repeat</keyword>
<evidence type="ECO:0000256" key="6">
    <source>
        <dbReference type="ARBA" id="ARBA00023242"/>
    </source>
</evidence>
<reference evidence="10" key="1">
    <citation type="submission" date="2020-05" db="EMBL/GenBank/DDBJ databases">
        <title>WGS assembly of Panicum virgatum.</title>
        <authorList>
            <person name="Lovell J.T."/>
            <person name="Jenkins J."/>
            <person name="Shu S."/>
            <person name="Juenger T.E."/>
            <person name="Schmutz J."/>
        </authorList>
    </citation>
    <scope>NUCLEOTIDE SEQUENCE</scope>
    <source>
        <strain evidence="10">AP13</strain>
    </source>
</reference>
<evidence type="ECO:0000313" key="10">
    <source>
        <dbReference type="EMBL" id="KAG2642062.1"/>
    </source>
</evidence>
<dbReference type="SUPFAM" id="SSF46689">
    <property type="entry name" value="Homeodomain-like"/>
    <property type="match status" value="1"/>
</dbReference>
<evidence type="ECO:0000256" key="4">
    <source>
        <dbReference type="ARBA" id="ARBA00023125"/>
    </source>
</evidence>
<dbReference type="InterPro" id="IPR009057">
    <property type="entry name" value="Homeodomain-like_sf"/>
</dbReference>
<dbReference type="EMBL" id="CM029039">
    <property type="protein sequence ID" value="KAG2642062.1"/>
    <property type="molecule type" value="Genomic_DNA"/>
</dbReference>